<dbReference type="InterPro" id="IPR045249">
    <property type="entry name" value="HARBI1-like"/>
</dbReference>
<evidence type="ECO:0000256" key="2">
    <source>
        <dbReference type="ARBA" id="ARBA00004123"/>
    </source>
</evidence>
<dbReference type="GO" id="GO:0046872">
    <property type="term" value="F:metal ion binding"/>
    <property type="evidence" value="ECO:0007669"/>
    <property type="project" value="UniProtKB-KW"/>
</dbReference>
<feature type="domain" description="DDE Tnp4" evidence="8">
    <location>
        <begin position="159"/>
        <end position="309"/>
    </location>
</feature>
<proteinExistence type="inferred from homology"/>
<evidence type="ECO:0000259" key="8">
    <source>
        <dbReference type="Pfam" id="PF13359"/>
    </source>
</evidence>
<keyword evidence="5" id="KW-0479">Metal-binding</keyword>
<evidence type="ECO:0000256" key="7">
    <source>
        <dbReference type="ARBA" id="ARBA00023242"/>
    </source>
</evidence>
<evidence type="ECO:0000313" key="9">
    <source>
        <dbReference type="EMBL" id="CAH2101153.1"/>
    </source>
</evidence>
<dbReference type="GO" id="GO:0004518">
    <property type="term" value="F:nuclease activity"/>
    <property type="evidence" value="ECO:0007669"/>
    <property type="project" value="UniProtKB-KW"/>
</dbReference>
<sequence>MFSSDSESDLEVLEQLSDWESNTDSDSDGEIRAASRGYKRINFMQSLDDAEFTFRFRLNKSLVQLLLTQLMPFVRVTSARNHGVSPLHQLLLTLRFYALGTMLISVADFVGVSISTAGRIVRDISSAIANMYDEYIIVHQQSAEKFYRIAGFPRVLAAIDCTHIRIQSPCHVVGEEFRNRKGYFSLNVQAICDADLKFMNVVARWPGSAHDATIFNNSILRAQCDAGQFGNRWLLGDSAYPNRPYLLTSILTPNTGGEHRYNEAHIKTRNTIERTFGIWKRRFPVVALTMRLSLPKVQAIIIATAVLHNICRSNNLEEVPAEVELPPADIIEELQNMNVQDVSERASLINNYFS</sequence>
<dbReference type="InterPro" id="IPR027806">
    <property type="entry name" value="HARBI1_dom"/>
</dbReference>
<organism evidence="9 10">
    <name type="scientific">Euphydryas editha</name>
    <name type="common">Edith's checkerspot</name>
    <dbReference type="NCBI Taxonomy" id="104508"/>
    <lineage>
        <taxon>Eukaryota</taxon>
        <taxon>Metazoa</taxon>
        <taxon>Ecdysozoa</taxon>
        <taxon>Arthropoda</taxon>
        <taxon>Hexapoda</taxon>
        <taxon>Insecta</taxon>
        <taxon>Pterygota</taxon>
        <taxon>Neoptera</taxon>
        <taxon>Endopterygota</taxon>
        <taxon>Lepidoptera</taxon>
        <taxon>Glossata</taxon>
        <taxon>Ditrysia</taxon>
        <taxon>Papilionoidea</taxon>
        <taxon>Nymphalidae</taxon>
        <taxon>Nymphalinae</taxon>
        <taxon>Euphydryas</taxon>
    </lineage>
</organism>
<evidence type="ECO:0000256" key="1">
    <source>
        <dbReference type="ARBA" id="ARBA00001968"/>
    </source>
</evidence>
<evidence type="ECO:0000256" key="4">
    <source>
        <dbReference type="ARBA" id="ARBA00022722"/>
    </source>
</evidence>
<name>A0AAU9UPP3_EUPED</name>
<comment type="caution">
    <text evidence="9">The sequence shown here is derived from an EMBL/GenBank/DDBJ whole genome shotgun (WGS) entry which is preliminary data.</text>
</comment>
<reference evidence="9" key="1">
    <citation type="submission" date="2022-03" db="EMBL/GenBank/DDBJ databases">
        <authorList>
            <person name="Tunstrom K."/>
        </authorList>
    </citation>
    <scope>NUCLEOTIDE SEQUENCE</scope>
</reference>
<comment type="cofactor">
    <cofactor evidence="1">
        <name>a divalent metal cation</name>
        <dbReference type="ChEBI" id="CHEBI:60240"/>
    </cofactor>
</comment>
<dbReference type="AlphaFoldDB" id="A0AAU9UPP3"/>
<comment type="similarity">
    <text evidence="3">Belongs to the HARBI1 family.</text>
</comment>
<comment type="subcellular location">
    <subcellularLocation>
        <location evidence="2">Nucleus</location>
    </subcellularLocation>
</comment>
<dbReference type="GO" id="GO:0005634">
    <property type="term" value="C:nucleus"/>
    <property type="evidence" value="ECO:0007669"/>
    <property type="project" value="UniProtKB-SubCell"/>
</dbReference>
<dbReference type="PANTHER" id="PTHR22930:SF289">
    <property type="entry name" value="DDE TNP4 DOMAIN-CONTAINING PROTEIN-RELATED"/>
    <property type="match status" value="1"/>
</dbReference>
<dbReference type="EMBL" id="CAKOGL010000023">
    <property type="protein sequence ID" value="CAH2101153.1"/>
    <property type="molecule type" value="Genomic_DNA"/>
</dbReference>
<gene>
    <name evidence="9" type="ORF">EEDITHA_LOCUS15940</name>
</gene>
<dbReference type="PANTHER" id="PTHR22930">
    <property type="match status" value="1"/>
</dbReference>
<keyword evidence="4" id="KW-0540">Nuclease</keyword>
<keyword evidence="6" id="KW-0378">Hydrolase</keyword>
<evidence type="ECO:0000313" key="10">
    <source>
        <dbReference type="Proteomes" id="UP001153954"/>
    </source>
</evidence>
<protein>
    <recommendedName>
        <fullName evidence="8">DDE Tnp4 domain-containing protein</fullName>
    </recommendedName>
</protein>
<evidence type="ECO:0000256" key="5">
    <source>
        <dbReference type="ARBA" id="ARBA00022723"/>
    </source>
</evidence>
<dbReference type="GO" id="GO:0016787">
    <property type="term" value="F:hydrolase activity"/>
    <property type="evidence" value="ECO:0007669"/>
    <property type="project" value="UniProtKB-KW"/>
</dbReference>
<evidence type="ECO:0000256" key="6">
    <source>
        <dbReference type="ARBA" id="ARBA00022801"/>
    </source>
</evidence>
<dbReference type="Proteomes" id="UP001153954">
    <property type="component" value="Unassembled WGS sequence"/>
</dbReference>
<evidence type="ECO:0000256" key="3">
    <source>
        <dbReference type="ARBA" id="ARBA00006958"/>
    </source>
</evidence>
<keyword evidence="7" id="KW-0539">Nucleus</keyword>
<keyword evidence="10" id="KW-1185">Reference proteome</keyword>
<accession>A0AAU9UPP3</accession>
<dbReference type="Pfam" id="PF13359">
    <property type="entry name" value="DDE_Tnp_4"/>
    <property type="match status" value="1"/>
</dbReference>